<protein>
    <submittedName>
        <fullName evidence="2">Uncharacterized protein</fullName>
    </submittedName>
</protein>
<organism evidence="2 3">
    <name type="scientific">Desulfovibrio piger ATCC 29098</name>
    <dbReference type="NCBI Taxonomy" id="411464"/>
    <lineage>
        <taxon>Bacteria</taxon>
        <taxon>Pseudomonadati</taxon>
        <taxon>Thermodesulfobacteriota</taxon>
        <taxon>Desulfovibrionia</taxon>
        <taxon>Desulfovibrionales</taxon>
        <taxon>Desulfovibrionaceae</taxon>
        <taxon>Desulfovibrio</taxon>
    </lineage>
</organism>
<dbReference type="AlphaFoldDB" id="B6WXM6"/>
<dbReference type="Proteomes" id="UP000003676">
    <property type="component" value="Unassembled WGS sequence"/>
</dbReference>
<evidence type="ECO:0000256" key="1">
    <source>
        <dbReference type="SAM" id="MobiDB-lite"/>
    </source>
</evidence>
<evidence type="ECO:0000313" key="3">
    <source>
        <dbReference type="Proteomes" id="UP000003676"/>
    </source>
</evidence>
<feature type="region of interest" description="Disordered" evidence="1">
    <location>
        <begin position="1"/>
        <end position="43"/>
    </location>
</feature>
<dbReference type="HOGENOM" id="CLU_3232707_0_0_7"/>
<feature type="compositionally biased region" description="Low complexity" evidence="1">
    <location>
        <begin position="1"/>
        <end position="12"/>
    </location>
</feature>
<accession>B6WXM6</accession>
<reference evidence="2 3" key="2">
    <citation type="submission" date="2008-10" db="EMBL/GenBank/DDBJ databases">
        <authorList>
            <person name="Fulton L."/>
            <person name="Clifton S."/>
            <person name="Fulton B."/>
            <person name="Xu J."/>
            <person name="Minx P."/>
            <person name="Pepin K.H."/>
            <person name="Johnson M."/>
            <person name="Bhonagiri V."/>
            <person name="Nash W.E."/>
            <person name="Mardis E.R."/>
            <person name="Wilson R.K."/>
        </authorList>
    </citation>
    <scope>NUCLEOTIDE SEQUENCE [LARGE SCALE GENOMIC DNA]</scope>
    <source>
        <strain evidence="2 3">ATCC 29098</strain>
    </source>
</reference>
<comment type="caution">
    <text evidence="2">The sequence shown here is derived from an EMBL/GenBank/DDBJ whole genome shotgun (WGS) entry which is preliminary data.</text>
</comment>
<evidence type="ECO:0000313" key="2">
    <source>
        <dbReference type="EMBL" id="EEB32235.1"/>
    </source>
</evidence>
<proteinExistence type="predicted"/>
<gene>
    <name evidence="2" type="ORF">DESPIG_02854</name>
</gene>
<sequence length="43" mass="4578">MIYFRARSPARPGRSRAGGGCRQAVCGAAPSRPSRQEHVHGSV</sequence>
<name>B6WXM6_9BACT</name>
<dbReference type="EMBL" id="ABXU01000083">
    <property type="protein sequence ID" value="EEB32235.1"/>
    <property type="molecule type" value="Genomic_DNA"/>
</dbReference>
<reference evidence="2 3" key="1">
    <citation type="submission" date="2008-10" db="EMBL/GenBank/DDBJ databases">
        <title>Draft genome sequence of Desulvovibrio piger (ATCC 29098).</title>
        <authorList>
            <person name="Sudarsanam P."/>
            <person name="Ley R."/>
            <person name="Guruge J."/>
            <person name="Turnbaugh P.J."/>
            <person name="Mahowald M."/>
            <person name="Liep D."/>
            <person name="Gordon J."/>
        </authorList>
    </citation>
    <scope>NUCLEOTIDE SEQUENCE [LARGE SCALE GENOMIC DNA]</scope>
    <source>
        <strain evidence="2 3">ATCC 29098</strain>
    </source>
</reference>
<feature type="compositionally biased region" description="Basic and acidic residues" evidence="1">
    <location>
        <begin position="34"/>
        <end position="43"/>
    </location>
</feature>